<dbReference type="EMBL" id="BPQH01000024">
    <property type="protein sequence ID" value="GJD53027.1"/>
    <property type="molecule type" value="Genomic_DNA"/>
</dbReference>
<evidence type="ECO:0000313" key="6">
    <source>
        <dbReference type="Proteomes" id="UP001055167"/>
    </source>
</evidence>
<reference evidence="5" key="2">
    <citation type="submission" date="2021-08" db="EMBL/GenBank/DDBJ databases">
        <authorList>
            <person name="Tani A."/>
            <person name="Ola A."/>
            <person name="Ogura Y."/>
            <person name="Katsura K."/>
            <person name="Hayashi T."/>
        </authorList>
    </citation>
    <scope>NUCLEOTIDE SEQUENCE</scope>
    <source>
        <strain evidence="5">KCTC 52305</strain>
    </source>
</reference>
<dbReference type="Pfam" id="PF00392">
    <property type="entry name" value="GntR"/>
    <property type="match status" value="1"/>
</dbReference>
<reference evidence="5" key="1">
    <citation type="journal article" date="2021" name="Front. Microbiol.">
        <title>Comprehensive Comparative Genomics and Phenotyping of Methylobacterium Species.</title>
        <authorList>
            <person name="Alessa O."/>
            <person name="Ogura Y."/>
            <person name="Fujitani Y."/>
            <person name="Takami H."/>
            <person name="Hayashi T."/>
            <person name="Sahin N."/>
            <person name="Tani A."/>
        </authorList>
    </citation>
    <scope>NUCLEOTIDE SEQUENCE</scope>
    <source>
        <strain evidence="5">KCTC 52305</strain>
    </source>
</reference>
<dbReference type="InterPro" id="IPR000524">
    <property type="entry name" value="Tscrpt_reg_HTH_GntR"/>
</dbReference>
<evidence type="ECO:0000256" key="2">
    <source>
        <dbReference type="ARBA" id="ARBA00023125"/>
    </source>
</evidence>
<accession>A0ABQ4R6H5</accession>
<dbReference type="InterPro" id="IPR011711">
    <property type="entry name" value="GntR_C"/>
</dbReference>
<dbReference type="PROSITE" id="PS50949">
    <property type="entry name" value="HTH_GNTR"/>
    <property type="match status" value="1"/>
</dbReference>
<gene>
    <name evidence="5" type="primary">rspR_11</name>
    <name evidence="5" type="ORF">OPKNFCMD_5797</name>
</gene>
<organism evidence="5 6">
    <name type="scientific">Methylobacterium crusticola</name>
    <dbReference type="NCBI Taxonomy" id="1697972"/>
    <lineage>
        <taxon>Bacteria</taxon>
        <taxon>Pseudomonadati</taxon>
        <taxon>Pseudomonadota</taxon>
        <taxon>Alphaproteobacteria</taxon>
        <taxon>Hyphomicrobiales</taxon>
        <taxon>Methylobacteriaceae</taxon>
        <taxon>Methylobacterium</taxon>
    </lineage>
</organism>
<name>A0ABQ4R6H5_9HYPH</name>
<keyword evidence="6" id="KW-1185">Reference proteome</keyword>
<comment type="caution">
    <text evidence="5">The sequence shown here is derived from an EMBL/GenBank/DDBJ whole genome shotgun (WGS) entry which is preliminary data.</text>
</comment>
<sequence>MLAGALAALEPPVLVRQQAFETIRDAIVDGRLAPGTRLVERELCQALGISRASVREVIRRLEAERLVSVAPRRGPTVMTLSAKEAAEIYEVRAMLESLLIRRFTAVASEAEVEGLCAIFAEVRRAAAAEAVPEIVGLMLRFNAHLVAVADHALARDLLAQLNARINWLRVRAMAVPGRIAASIEELSAVLAAVRARDAETAARLIAESVGRARDAALRQLAEAPPPRERRR</sequence>
<evidence type="ECO:0000313" key="5">
    <source>
        <dbReference type="EMBL" id="GJD53027.1"/>
    </source>
</evidence>
<dbReference type="SUPFAM" id="SSF48008">
    <property type="entry name" value="GntR ligand-binding domain-like"/>
    <property type="match status" value="1"/>
</dbReference>
<dbReference type="InterPro" id="IPR036388">
    <property type="entry name" value="WH-like_DNA-bd_sf"/>
</dbReference>
<dbReference type="Gene3D" id="1.20.120.530">
    <property type="entry name" value="GntR ligand-binding domain-like"/>
    <property type="match status" value="1"/>
</dbReference>
<dbReference type="Gene3D" id="1.10.10.10">
    <property type="entry name" value="Winged helix-like DNA-binding domain superfamily/Winged helix DNA-binding domain"/>
    <property type="match status" value="1"/>
</dbReference>
<keyword evidence="1" id="KW-0805">Transcription regulation</keyword>
<dbReference type="SMART" id="SM00345">
    <property type="entry name" value="HTH_GNTR"/>
    <property type="match status" value="1"/>
</dbReference>
<dbReference type="Proteomes" id="UP001055167">
    <property type="component" value="Unassembled WGS sequence"/>
</dbReference>
<dbReference type="SMART" id="SM00895">
    <property type="entry name" value="FCD"/>
    <property type="match status" value="1"/>
</dbReference>
<feature type="domain" description="HTH gntR-type" evidence="4">
    <location>
        <begin position="13"/>
        <end position="80"/>
    </location>
</feature>
<dbReference type="InterPro" id="IPR008920">
    <property type="entry name" value="TF_FadR/GntR_C"/>
</dbReference>
<dbReference type="SUPFAM" id="SSF46785">
    <property type="entry name" value="Winged helix' DNA-binding domain"/>
    <property type="match status" value="1"/>
</dbReference>
<evidence type="ECO:0000256" key="1">
    <source>
        <dbReference type="ARBA" id="ARBA00023015"/>
    </source>
</evidence>
<keyword evidence="3" id="KW-0804">Transcription</keyword>
<evidence type="ECO:0000259" key="4">
    <source>
        <dbReference type="PROSITE" id="PS50949"/>
    </source>
</evidence>
<protein>
    <submittedName>
        <fullName evidence="5">HTH-type transcriptional repressor RspR</fullName>
    </submittedName>
</protein>
<keyword evidence="2" id="KW-0238">DNA-binding</keyword>
<dbReference type="RefSeq" id="WP_128562351.1">
    <property type="nucleotide sequence ID" value="NZ_BPQH01000024.1"/>
</dbReference>
<dbReference type="InterPro" id="IPR036390">
    <property type="entry name" value="WH_DNA-bd_sf"/>
</dbReference>
<dbReference type="PANTHER" id="PTHR43537">
    <property type="entry name" value="TRANSCRIPTIONAL REGULATOR, GNTR FAMILY"/>
    <property type="match status" value="1"/>
</dbReference>
<proteinExistence type="predicted"/>
<dbReference type="Pfam" id="PF07729">
    <property type="entry name" value="FCD"/>
    <property type="match status" value="1"/>
</dbReference>
<dbReference type="CDD" id="cd07377">
    <property type="entry name" value="WHTH_GntR"/>
    <property type="match status" value="1"/>
</dbReference>
<evidence type="ECO:0000256" key="3">
    <source>
        <dbReference type="ARBA" id="ARBA00023163"/>
    </source>
</evidence>
<dbReference type="PANTHER" id="PTHR43537:SF24">
    <property type="entry name" value="GLUCONATE OPERON TRANSCRIPTIONAL REPRESSOR"/>
    <property type="match status" value="1"/>
</dbReference>